<dbReference type="CDD" id="cd08195">
    <property type="entry name" value="DHQS"/>
    <property type="match status" value="1"/>
</dbReference>
<keyword evidence="4" id="KW-0520">NAD</keyword>
<evidence type="ECO:0000259" key="8">
    <source>
        <dbReference type="Pfam" id="PF24621"/>
    </source>
</evidence>
<dbReference type="AlphaFoldDB" id="A0A1Q6F4S9"/>
<dbReference type="PIRSF" id="PIRSF001455">
    <property type="entry name" value="DHQ_synth"/>
    <property type="match status" value="1"/>
</dbReference>
<dbReference type="InterPro" id="IPR030960">
    <property type="entry name" value="DHQS/DOIS_N"/>
</dbReference>
<evidence type="ECO:0000259" key="7">
    <source>
        <dbReference type="Pfam" id="PF01761"/>
    </source>
</evidence>
<evidence type="ECO:0000256" key="4">
    <source>
        <dbReference type="ARBA" id="ARBA00023027"/>
    </source>
</evidence>
<comment type="caution">
    <text evidence="9">The sequence shown here is derived from an EMBL/GenBank/DDBJ whole genome shotgun (WGS) entry which is preliminary data.</text>
</comment>
<organism evidence="9 10">
    <name type="scientific">Alistipes putredinis</name>
    <dbReference type="NCBI Taxonomy" id="28117"/>
    <lineage>
        <taxon>Bacteria</taxon>
        <taxon>Pseudomonadati</taxon>
        <taxon>Bacteroidota</taxon>
        <taxon>Bacteroidia</taxon>
        <taxon>Bacteroidales</taxon>
        <taxon>Rikenellaceae</taxon>
        <taxon>Alistipes</taxon>
    </lineage>
</organism>
<dbReference type="EMBL" id="MNQH01000031">
    <property type="protein sequence ID" value="OKY93881.1"/>
    <property type="molecule type" value="Genomic_DNA"/>
</dbReference>
<name>A0A1Q6F4S9_9BACT</name>
<proteinExistence type="predicted"/>
<evidence type="ECO:0000256" key="2">
    <source>
        <dbReference type="ARBA" id="ARBA00001941"/>
    </source>
</evidence>
<evidence type="ECO:0000256" key="3">
    <source>
        <dbReference type="ARBA" id="ARBA00022723"/>
    </source>
</evidence>
<dbReference type="SUPFAM" id="SSF56796">
    <property type="entry name" value="Dehydroquinate synthase-like"/>
    <property type="match status" value="1"/>
</dbReference>
<dbReference type="InterPro" id="IPR030963">
    <property type="entry name" value="DHQ_synth_fam"/>
</dbReference>
<dbReference type="Pfam" id="PF01761">
    <property type="entry name" value="DHQ_synthase"/>
    <property type="match status" value="1"/>
</dbReference>
<evidence type="ECO:0000256" key="6">
    <source>
        <dbReference type="ARBA" id="ARBA00023285"/>
    </source>
</evidence>
<accession>A0A1Q6F4S9</accession>
<dbReference type="Proteomes" id="UP000187417">
    <property type="component" value="Unassembled WGS sequence"/>
</dbReference>
<dbReference type="STRING" id="28117.BHV66_07280"/>
<dbReference type="InterPro" id="IPR056179">
    <property type="entry name" value="DHQS_C"/>
</dbReference>
<dbReference type="InterPro" id="IPR050071">
    <property type="entry name" value="Dehydroquinate_synthase"/>
</dbReference>
<dbReference type="Pfam" id="PF24621">
    <property type="entry name" value="DHQS_C"/>
    <property type="match status" value="1"/>
</dbReference>
<reference evidence="9 10" key="1">
    <citation type="journal article" date="2016" name="Nat. Biotechnol.">
        <title>Measurement of bacterial replication rates in microbial communities.</title>
        <authorList>
            <person name="Brown C.T."/>
            <person name="Olm M.R."/>
            <person name="Thomas B.C."/>
            <person name="Banfield J.F."/>
        </authorList>
    </citation>
    <scope>NUCLEOTIDE SEQUENCE [LARGE SCALE GENOMIC DNA]</scope>
    <source>
        <strain evidence="9">CAG:67_53_122</strain>
    </source>
</reference>
<keyword evidence="6" id="KW-0170">Cobalt</keyword>
<comment type="cofactor">
    <cofactor evidence="2">
        <name>Co(2+)</name>
        <dbReference type="ChEBI" id="CHEBI:48828"/>
    </cofactor>
</comment>
<dbReference type="PANTHER" id="PTHR43622">
    <property type="entry name" value="3-DEHYDROQUINATE SYNTHASE"/>
    <property type="match status" value="1"/>
</dbReference>
<keyword evidence="5" id="KW-0456">Lyase</keyword>
<gene>
    <name evidence="9" type="ORF">BHV66_07280</name>
</gene>
<evidence type="ECO:0000313" key="9">
    <source>
        <dbReference type="EMBL" id="OKY93881.1"/>
    </source>
</evidence>
<protein>
    <submittedName>
        <fullName evidence="9">Uncharacterized protein</fullName>
    </submittedName>
</protein>
<dbReference type="PANTHER" id="PTHR43622:SF1">
    <property type="entry name" value="3-DEHYDROQUINATE SYNTHASE"/>
    <property type="match status" value="1"/>
</dbReference>
<dbReference type="GO" id="GO:0046872">
    <property type="term" value="F:metal ion binding"/>
    <property type="evidence" value="ECO:0007669"/>
    <property type="project" value="UniProtKB-KW"/>
</dbReference>
<dbReference type="Gene3D" id="1.20.1090.10">
    <property type="entry name" value="Dehydroquinate synthase-like - alpha domain"/>
    <property type="match status" value="1"/>
</dbReference>
<evidence type="ECO:0000256" key="1">
    <source>
        <dbReference type="ARBA" id="ARBA00001911"/>
    </source>
</evidence>
<comment type="cofactor">
    <cofactor evidence="1">
        <name>NAD(+)</name>
        <dbReference type="ChEBI" id="CHEBI:57540"/>
    </cofactor>
</comment>
<keyword evidence="3" id="KW-0479">Metal-binding</keyword>
<dbReference type="GO" id="GO:0003856">
    <property type="term" value="F:3-dehydroquinate synthase activity"/>
    <property type="evidence" value="ECO:0007669"/>
    <property type="project" value="TreeGrafter"/>
</dbReference>
<feature type="domain" description="3-dehydroquinate synthase N-terminal" evidence="7">
    <location>
        <begin position="59"/>
        <end position="170"/>
    </location>
</feature>
<sequence length="359" mass="39399">MKFLNLSGQTIRINVSNLYISSDFSGLDALIPQGRRVFVVIDSNLKPFFGLFERYELIPIQTSEKVKTLATVEYIIEQLLDRGADRSSFLVGVGGGITTDLCGFAASVYKRGIRFGFVPTTLLAQVDASIGGKNGVNFHAYKNMVGTITQPEWIYICTDALRTLSPREFRAGIAEVLKTFILFDAEYYRKAVDYFARMEAHLRKAGTCCGGECVYGQEELTEIIRKTALYKCAVVERDAFEKGERRLLNLGHTFAHAIEKNCPIMHGEAVAIGLVLAAGVSERLGLAPAGLAVGLAEDLKKVGLPTQSPVAIGVLLEALEKDKKVEGDAIHFILPRAVGEVVDRAIPLKQLEEVARDLR</sequence>
<feature type="domain" description="3-dehydroquinate synthase C-terminal" evidence="8">
    <location>
        <begin position="172"/>
        <end position="325"/>
    </location>
</feature>
<dbReference type="Gene3D" id="3.40.50.1970">
    <property type="match status" value="1"/>
</dbReference>
<evidence type="ECO:0000313" key="10">
    <source>
        <dbReference type="Proteomes" id="UP000187417"/>
    </source>
</evidence>
<dbReference type="GO" id="GO:0009073">
    <property type="term" value="P:aromatic amino acid family biosynthetic process"/>
    <property type="evidence" value="ECO:0007669"/>
    <property type="project" value="InterPro"/>
</dbReference>
<evidence type="ECO:0000256" key="5">
    <source>
        <dbReference type="ARBA" id="ARBA00023239"/>
    </source>
</evidence>